<dbReference type="EMBL" id="JADJZA010000004">
    <property type="protein sequence ID" value="MBK9296653.1"/>
    <property type="molecule type" value="Genomic_DNA"/>
</dbReference>
<dbReference type="AlphaFoldDB" id="A0A936TCV1"/>
<name>A0A936TCV1_9ACTN</name>
<evidence type="ECO:0000313" key="1">
    <source>
        <dbReference type="EMBL" id="MBK9296653.1"/>
    </source>
</evidence>
<reference evidence="1 2" key="1">
    <citation type="submission" date="2020-10" db="EMBL/GenBank/DDBJ databases">
        <title>Connecting structure to function with the recovery of over 1000 high-quality activated sludge metagenome-assembled genomes encoding full-length rRNA genes using long-read sequencing.</title>
        <authorList>
            <person name="Singleton C.M."/>
            <person name="Petriglieri F."/>
            <person name="Kristensen J.M."/>
            <person name="Kirkegaard R.H."/>
            <person name="Michaelsen T.Y."/>
            <person name="Andersen M.H."/>
            <person name="Karst S.M."/>
            <person name="Dueholm M.S."/>
            <person name="Nielsen P.H."/>
            <person name="Albertsen M."/>
        </authorList>
    </citation>
    <scope>NUCLEOTIDE SEQUENCE [LARGE SCALE GENOMIC DNA]</scope>
    <source>
        <strain evidence="1">Lyne_18-Q3-R50-59_MAXAC.006</strain>
    </source>
</reference>
<accession>A0A936TCV1</accession>
<dbReference type="Proteomes" id="UP000727993">
    <property type="component" value="Unassembled WGS sequence"/>
</dbReference>
<organism evidence="1 2">
    <name type="scientific">Candidatus Neomicrothrix subdominans</name>
    <dbReference type="NCBI Taxonomy" id="2954438"/>
    <lineage>
        <taxon>Bacteria</taxon>
        <taxon>Bacillati</taxon>
        <taxon>Actinomycetota</taxon>
        <taxon>Acidimicrobiia</taxon>
        <taxon>Acidimicrobiales</taxon>
        <taxon>Microthrixaceae</taxon>
        <taxon>Candidatus Neomicrothrix</taxon>
    </lineage>
</organism>
<comment type="caution">
    <text evidence="1">The sequence shown here is derived from an EMBL/GenBank/DDBJ whole genome shotgun (WGS) entry which is preliminary data.</text>
</comment>
<protein>
    <submittedName>
        <fullName evidence="1">Uncharacterized protein</fullName>
    </submittedName>
</protein>
<evidence type="ECO:0000313" key="2">
    <source>
        <dbReference type="Proteomes" id="UP000727993"/>
    </source>
</evidence>
<proteinExistence type="predicted"/>
<gene>
    <name evidence="1" type="ORF">IPN02_07375</name>
</gene>
<sequence>MAIGLLIAANNIGFANLARWVDTRPALLLAFNSTNKILIAVAGRVPEWVFFAVPLLRLLAPDQLFYALGARYRDVAVRFGSDLYPGAKDWLTELTSGANPGAHRTLAALTFLAPNNPVCLAAGVIRMPPRLFWSLNIAGTLARIALIRLLAALFADQLDRLVDTIVDYQSWFTRITLVVLAFYTVIQLRRLAGSAEDLSDPDIPENPAGSEVE</sequence>